<dbReference type="EMBL" id="CM055741">
    <property type="protein sequence ID" value="KAJ8002097.1"/>
    <property type="molecule type" value="Genomic_DNA"/>
</dbReference>
<evidence type="ECO:0000313" key="2">
    <source>
        <dbReference type="Proteomes" id="UP001157502"/>
    </source>
</evidence>
<dbReference type="Proteomes" id="UP001157502">
    <property type="component" value="Chromosome 14"/>
</dbReference>
<gene>
    <name evidence="1" type="ORF">DPEC_G00176260</name>
</gene>
<accession>A0ACC2GEZ4</accession>
<comment type="caution">
    <text evidence="1">The sequence shown here is derived from an EMBL/GenBank/DDBJ whole genome shotgun (WGS) entry which is preliminary data.</text>
</comment>
<proteinExistence type="predicted"/>
<name>A0ACC2GEZ4_DALPE</name>
<protein>
    <submittedName>
        <fullName evidence="1">Uncharacterized protein</fullName>
    </submittedName>
</protein>
<evidence type="ECO:0000313" key="1">
    <source>
        <dbReference type="EMBL" id="KAJ8002097.1"/>
    </source>
</evidence>
<organism evidence="1 2">
    <name type="scientific">Dallia pectoralis</name>
    <name type="common">Alaska blackfish</name>
    <dbReference type="NCBI Taxonomy" id="75939"/>
    <lineage>
        <taxon>Eukaryota</taxon>
        <taxon>Metazoa</taxon>
        <taxon>Chordata</taxon>
        <taxon>Craniata</taxon>
        <taxon>Vertebrata</taxon>
        <taxon>Euteleostomi</taxon>
        <taxon>Actinopterygii</taxon>
        <taxon>Neopterygii</taxon>
        <taxon>Teleostei</taxon>
        <taxon>Protacanthopterygii</taxon>
        <taxon>Esociformes</taxon>
        <taxon>Umbridae</taxon>
        <taxon>Dallia</taxon>
    </lineage>
</organism>
<keyword evidence="2" id="KW-1185">Reference proteome</keyword>
<sequence>MECTTHGVERQLCPNPSLRETFQSEQPSSLYHEEISLCQDYFGVRFEVLFYNASGKGRLQHREDAVSADTFEMARKLKGTTAIWSIHTTERFPSRGARAEGTAKVIVSCVEGHGGGMGKGALGTSRLKRTSQASCTAVPELAAKLPSKSGISQTREISRREREKKPSEKATPRTKNSFAVFYSVKIVESTTAVYETGEDARIPVAQWREGQPDSGPPTDEMDEFGGGSQRGHRGSLKPLGWGRGCKVARV</sequence>
<reference evidence="1" key="1">
    <citation type="submission" date="2021-05" db="EMBL/GenBank/DDBJ databases">
        <authorList>
            <person name="Pan Q."/>
            <person name="Jouanno E."/>
            <person name="Zahm M."/>
            <person name="Klopp C."/>
            <person name="Cabau C."/>
            <person name="Louis A."/>
            <person name="Berthelot C."/>
            <person name="Parey E."/>
            <person name="Roest Crollius H."/>
            <person name="Montfort J."/>
            <person name="Robinson-Rechavi M."/>
            <person name="Bouchez O."/>
            <person name="Lampietro C."/>
            <person name="Lopez Roques C."/>
            <person name="Donnadieu C."/>
            <person name="Postlethwait J."/>
            <person name="Bobe J."/>
            <person name="Dillon D."/>
            <person name="Chandos A."/>
            <person name="von Hippel F."/>
            <person name="Guiguen Y."/>
        </authorList>
    </citation>
    <scope>NUCLEOTIDE SEQUENCE</scope>
    <source>
        <strain evidence="1">YG-Jan2019</strain>
    </source>
</reference>